<gene>
    <name evidence="1" type="ORF">B296_00043616</name>
</gene>
<name>A0A426Y959_ENSVE</name>
<organism evidence="1 2">
    <name type="scientific">Ensete ventricosum</name>
    <name type="common">Abyssinian banana</name>
    <name type="synonym">Musa ensete</name>
    <dbReference type="NCBI Taxonomy" id="4639"/>
    <lineage>
        <taxon>Eukaryota</taxon>
        <taxon>Viridiplantae</taxon>
        <taxon>Streptophyta</taxon>
        <taxon>Embryophyta</taxon>
        <taxon>Tracheophyta</taxon>
        <taxon>Spermatophyta</taxon>
        <taxon>Magnoliopsida</taxon>
        <taxon>Liliopsida</taxon>
        <taxon>Zingiberales</taxon>
        <taxon>Musaceae</taxon>
        <taxon>Ensete</taxon>
    </lineage>
</organism>
<sequence>MAIYAAAIGRHCSIQLQPLDRVRGTPTGRPLRRAAVITVARKAIEGFGDELNAVAAENMDFAPARRRVRSAFADVHRRLDHFLFKVCAHPPSPLRCVGCPHHGSDGNPNGGGECR</sequence>
<dbReference type="AlphaFoldDB" id="A0A426Y959"/>
<reference evidence="1 2" key="1">
    <citation type="journal article" date="2014" name="Agronomy (Basel)">
        <title>A Draft Genome Sequence for Ensete ventricosum, the Drought-Tolerant Tree Against Hunger.</title>
        <authorList>
            <person name="Harrison J."/>
            <person name="Moore K.A."/>
            <person name="Paszkiewicz K."/>
            <person name="Jones T."/>
            <person name="Grant M."/>
            <person name="Ambacheew D."/>
            <person name="Muzemil S."/>
            <person name="Studholme D.J."/>
        </authorList>
    </citation>
    <scope>NUCLEOTIDE SEQUENCE [LARGE SCALE GENOMIC DNA]</scope>
</reference>
<proteinExistence type="predicted"/>
<protein>
    <submittedName>
        <fullName evidence="1">Uncharacterized protein</fullName>
    </submittedName>
</protein>
<comment type="caution">
    <text evidence="1">The sequence shown here is derived from an EMBL/GenBank/DDBJ whole genome shotgun (WGS) entry which is preliminary data.</text>
</comment>
<evidence type="ECO:0000313" key="2">
    <source>
        <dbReference type="Proteomes" id="UP000287651"/>
    </source>
</evidence>
<dbReference type="Proteomes" id="UP000287651">
    <property type="component" value="Unassembled WGS sequence"/>
</dbReference>
<evidence type="ECO:0000313" key="1">
    <source>
        <dbReference type="EMBL" id="RRT48271.1"/>
    </source>
</evidence>
<dbReference type="EMBL" id="AMZH03014066">
    <property type="protein sequence ID" value="RRT48271.1"/>
    <property type="molecule type" value="Genomic_DNA"/>
</dbReference>
<accession>A0A426Y959</accession>